<sequence>GGGPLCWERAAASHQGSRRPCCPGDGFPAPYRNPPGLHRDTLSQEALAMTSSTPASFTPGTADGLPETEKNAGESENTYILRPIFQQRFRPSVVKECIHAVLKEELANAEYSPEEMPQLTKRLSETIKDKLKEMGFDRYKMVVQVVIGEQRGEGVFMAARCFWDADTDNYTYDVFMNDSLFCVVAAFGCFYY</sequence>
<comment type="caution">
    <text evidence="3">The sequence shown here is derived from an EMBL/GenBank/DDBJ whole genome shotgun (WGS) entry which is preliminary data.</text>
</comment>
<dbReference type="FunFam" id="3.30.1140.40:FF:000003">
    <property type="entry name" value="tctex1 domain-containing protein 2"/>
    <property type="match status" value="1"/>
</dbReference>
<evidence type="ECO:0000313" key="3">
    <source>
        <dbReference type="EMBL" id="VCW84622.1"/>
    </source>
</evidence>
<keyword evidence="4" id="KW-1185">Reference proteome</keyword>
<evidence type="ECO:0008006" key="5">
    <source>
        <dbReference type="Google" id="ProtNLM"/>
    </source>
</evidence>
<organism evidence="3 4">
    <name type="scientific">Gulo gulo</name>
    <name type="common">Wolverine</name>
    <name type="synonym">Gluton</name>
    <dbReference type="NCBI Taxonomy" id="48420"/>
    <lineage>
        <taxon>Eukaryota</taxon>
        <taxon>Metazoa</taxon>
        <taxon>Chordata</taxon>
        <taxon>Craniata</taxon>
        <taxon>Vertebrata</taxon>
        <taxon>Euteleostomi</taxon>
        <taxon>Mammalia</taxon>
        <taxon>Eutheria</taxon>
        <taxon>Laurasiatheria</taxon>
        <taxon>Carnivora</taxon>
        <taxon>Caniformia</taxon>
        <taxon>Musteloidea</taxon>
        <taxon>Mustelidae</taxon>
        <taxon>Guloninae</taxon>
        <taxon>Gulo</taxon>
    </lineage>
</organism>
<feature type="compositionally biased region" description="Polar residues" evidence="2">
    <location>
        <begin position="50"/>
        <end position="59"/>
    </location>
</feature>
<name>A0A9X9LSI5_GULGU</name>
<reference evidence="3 4" key="1">
    <citation type="submission" date="2018-10" db="EMBL/GenBank/DDBJ databases">
        <authorList>
            <person name="Ekblom R."/>
            <person name="Jareborg N."/>
        </authorList>
    </citation>
    <scope>NUCLEOTIDE SEQUENCE [LARGE SCALE GENOMIC DNA]</scope>
    <source>
        <tissue evidence="3">Muscle</tissue>
    </source>
</reference>
<dbReference type="InterPro" id="IPR038586">
    <property type="entry name" value="Tctex-1-like_sf"/>
</dbReference>
<dbReference type="Pfam" id="PF03645">
    <property type="entry name" value="Tctex-1"/>
    <property type="match status" value="1"/>
</dbReference>
<dbReference type="CDD" id="cd21459">
    <property type="entry name" value="DLC-like_TCTEX1D2"/>
    <property type="match status" value="1"/>
</dbReference>
<dbReference type="GO" id="GO:0005868">
    <property type="term" value="C:cytoplasmic dynein complex"/>
    <property type="evidence" value="ECO:0007669"/>
    <property type="project" value="TreeGrafter"/>
</dbReference>
<dbReference type="GO" id="GO:0045505">
    <property type="term" value="F:dynein intermediate chain binding"/>
    <property type="evidence" value="ECO:0007669"/>
    <property type="project" value="TreeGrafter"/>
</dbReference>
<dbReference type="PANTHER" id="PTHR21255">
    <property type="entry name" value="T-COMPLEX-ASSOCIATED-TESTIS-EXPRESSED 1/ DYNEIN LIGHT CHAIN"/>
    <property type="match status" value="1"/>
</dbReference>
<evidence type="ECO:0000313" key="4">
    <source>
        <dbReference type="Proteomes" id="UP000269945"/>
    </source>
</evidence>
<dbReference type="InterPro" id="IPR005334">
    <property type="entry name" value="Tctex-1-like"/>
</dbReference>
<gene>
    <name evidence="3" type="ORF">BN2614_LOCUS1</name>
</gene>
<dbReference type="GO" id="GO:0005737">
    <property type="term" value="C:cytoplasm"/>
    <property type="evidence" value="ECO:0007669"/>
    <property type="project" value="TreeGrafter"/>
</dbReference>
<proteinExistence type="inferred from homology"/>
<dbReference type="GO" id="GO:0007018">
    <property type="term" value="P:microtubule-based movement"/>
    <property type="evidence" value="ECO:0007669"/>
    <property type="project" value="TreeGrafter"/>
</dbReference>
<evidence type="ECO:0000256" key="2">
    <source>
        <dbReference type="SAM" id="MobiDB-lite"/>
    </source>
</evidence>
<dbReference type="PANTHER" id="PTHR21255:SF7">
    <property type="entry name" value="DYNEIN LIGHT CHAIN TCTEX-TYPE PROTEIN 2B"/>
    <property type="match status" value="1"/>
</dbReference>
<evidence type="ECO:0000256" key="1">
    <source>
        <dbReference type="ARBA" id="ARBA00005361"/>
    </source>
</evidence>
<dbReference type="Proteomes" id="UP000269945">
    <property type="component" value="Unassembled WGS sequence"/>
</dbReference>
<feature type="region of interest" description="Disordered" evidence="2">
    <location>
        <begin position="50"/>
        <end position="72"/>
    </location>
</feature>
<comment type="similarity">
    <text evidence="1">Belongs to the dynein light chain Tctex-type family.</text>
</comment>
<dbReference type="EMBL" id="CYRY02014728">
    <property type="protein sequence ID" value="VCW84622.1"/>
    <property type="molecule type" value="Genomic_DNA"/>
</dbReference>
<dbReference type="Gene3D" id="3.30.1140.40">
    <property type="entry name" value="Tctex-1"/>
    <property type="match status" value="1"/>
</dbReference>
<dbReference type="AlphaFoldDB" id="A0A9X9LSI5"/>
<accession>A0A9X9LSI5</accession>
<feature type="non-terminal residue" evidence="3">
    <location>
        <position position="1"/>
    </location>
</feature>
<protein>
    <recommendedName>
        <fullName evidence="5">Tctex1 domain-containing protein 2</fullName>
    </recommendedName>
</protein>